<dbReference type="GO" id="GO:0006307">
    <property type="term" value="P:DNA alkylation repair"/>
    <property type="evidence" value="ECO:0007669"/>
    <property type="project" value="InterPro"/>
</dbReference>
<evidence type="ECO:0000256" key="1">
    <source>
        <dbReference type="SAM" id="MobiDB-lite"/>
    </source>
</evidence>
<dbReference type="Proteomes" id="UP000629468">
    <property type="component" value="Unassembled WGS sequence"/>
</dbReference>
<reference evidence="3 4" key="1">
    <citation type="journal article" name="Sci. Rep.">
        <title>Telomere-to-telomere assembled and centromere annotated genomes of the two main subspecies of the button mushroom Agaricus bisporus reveal especially polymorphic chromosome ends.</title>
        <authorList>
            <person name="Sonnenberg A.S.M."/>
            <person name="Sedaghat-Telgerd N."/>
            <person name="Lavrijssen B."/>
            <person name="Ohm R.A."/>
            <person name="Hendrickx P.M."/>
            <person name="Scholtmeijer K."/>
            <person name="Baars J.J.P."/>
            <person name="van Peer A."/>
        </authorList>
    </citation>
    <scope>NUCLEOTIDE SEQUENCE [LARGE SCALE GENOMIC DNA]</scope>
    <source>
        <strain evidence="3 4">H119_p4</strain>
    </source>
</reference>
<dbReference type="InterPro" id="IPR032854">
    <property type="entry name" value="ALKBH3"/>
</dbReference>
<accession>A0A8H7F6M8</accession>
<sequence>MDDTDTLIALVSSLLNRPVEPEIILETLVITHGDVQRAAEILNDANDSNVGIVGGERKRKQPASLDAWLKNAKSSKKECIDLTQAEHASSSSTTTKPRSNNRMASKSLTKPPTDLMTILRQPRTQEQSKTHKIRGLPPLMLSNPSMVTEHTPCTLHLSVLPPDLACRLFYVMIGASKKWQRNKWWLFDRVVESPHKTSFFARPMKASGRNVDEWQEAARFWYNGRMTDPPEEFLPEMEQACEIVEKVVNEELKKRNRYPLEYAGTQEKDLRYTKPVWEANVAAANCYEGAKESVGFHSDQLTYLGPYPTIASLSLGTTRVFRLREVIPINQAESRQARTFNIPLTHNSLTIMHASCQERFKHSIPPQSTIDLFRPTVNPDIATSSKASPGSPDFRPQSIPKCDCGVPTILRPDMKSRTDGETEKYWWTCYAGAQNDGKGCKFWRVMDMEREGRGPCVGDLNSPKTDEE</sequence>
<dbReference type="InterPro" id="IPR027450">
    <property type="entry name" value="AlkB-like"/>
</dbReference>
<proteinExistence type="predicted"/>
<feature type="domain" description="Alpha-ketoglutarate-dependent dioxygenase AlkB-like" evidence="2">
    <location>
        <begin position="211"/>
        <end position="369"/>
    </location>
</feature>
<dbReference type="PANTHER" id="PTHR31212:SF4">
    <property type="entry name" value="ALPHA-KETOGLUTARATE-DEPENDENT DIOXYGENASE ALKB HOMOLOG 3"/>
    <property type="match status" value="1"/>
</dbReference>
<organism evidence="3 4">
    <name type="scientific">Agaricus bisporus var. burnettii</name>
    <dbReference type="NCBI Taxonomy" id="192524"/>
    <lineage>
        <taxon>Eukaryota</taxon>
        <taxon>Fungi</taxon>
        <taxon>Dikarya</taxon>
        <taxon>Basidiomycota</taxon>
        <taxon>Agaricomycotina</taxon>
        <taxon>Agaricomycetes</taxon>
        <taxon>Agaricomycetidae</taxon>
        <taxon>Agaricales</taxon>
        <taxon>Agaricineae</taxon>
        <taxon>Agaricaceae</taxon>
        <taxon>Agaricus</taxon>
    </lineage>
</organism>
<dbReference type="EMBL" id="JABXXO010000004">
    <property type="protein sequence ID" value="KAF7778841.1"/>
    <property type="molecule type" value="Genomic_DNA"/>
</dbReference>
<evidence type="ECO:0000259" key="2">
    <source>
        <dbReference type="Pfam" id="PF13532"/>
    </source>
</evidence>
<dbReference type="GO" id="GO:0051213">
    <property type="term" value="F:dioxygenase activity"/>
    <property type="evidence" value="ECO:0007669"/>
    <property type="project" value="InterPro"/>
</dbReference>
<comment type="caution">
    <text evidence="3">The sequence shown here is derived from an EMBL/GenBank/DDBJ whole genome shotgun (WGS) entry which is preliminary data.</text>
</comment>
<dbReference type="SUPFAM" id="SSF51197">
    <property type="entry name" value="Clavaminate synthase-like"/>
    <property type="match status" value="1"/>
</dbReference>
<name>A0A8H7F6M8_AGABI</name>
<dbReference type="Gene3D" id="2.60.120.590">
    <property type="entry name" value="Alpha-ketoglutarate-dependent dioxygenase AlkB-like"/>
    <property type="match status" value="1"/>
</dbReference>
<feature type="region of interest" description="Disordered" evidence="1">
    <location>
        <begin position="83"/>
        <end position="112"/>
    </location>
</feature>
<feature type="compositionally biased region" description="Polar residues" evidence="1">
    <location>
        <begin position="86"/>
        <end position="110"/>
    </location>
</feature>
<dbReference type="Pfam" id="PF13532">
    <property type="entry name" value="2OG-FeII_Oxy_2"/>
    <property type="match status" value="1"/>
</dbReference>
<dbReference type="InterPro" id="IPR037151">
    <property type="entry name" value="AlkB-like_sf"/>
</dbReference>
<evidence type="ECO:0000313" key="4">
    <source>
        <dbReference type="Proteomes" id="UP000629468"/>
    </source>
</evidence>
<evidence type="ECO:0000313" key="3">
    <source>
        <dbReference type="EMBL" id="KAF7778841.1"/>
    </source>
</evidence>
<protein>
    <recommendedName>
        <fullName evidence="2">Alpha-ketoglutarate-dependent dioxygenase AlkB-like domain-containing protein</fullName>
    </recommendedName>
</protein>
<dbReference type="AlphaFoldDB" id="A0A8H7F6M8"/>
<gene>
    <name evidence="3" type="ORF">Agabi119p4_3186</name>
</gene>
<dbReference type="PANTHER" id="PTHR31212">
    <property type="entry name" value="ALPHA-KETOGLUTARATE-DEPENDENT DIOXYGENASE ALKB HOMOLOG 3"/>
    <property type="match status" value="1"/>
</dbReference>